<accession>A0A8S2UIN3</accession>
<organism evidence="2 3">
    <name type="scientific">Didymodactylos carnosus</name>
    <dbReference type="NCBI Taxonomy" id="1234261"/>
    <lineage>
        <taxon>Eukaryota</taxon>
        <taxon>Metazoa</taxon>
        <taxon>Spiralia</taxon>
        <taxon>Gnathifera</taxon>
        <taxon>Rotifera</taxon>
        <taxon>Eurotatoria</taxon>
        <taxon>Bdelloidea</taxon>
        <taxon>Philodinida</taxon>
        <taxon>Philodinidae</taxon>
        <taxon>Didymodactylos</taxon>
    </lineage>
</organism>
<dbReference type="Proteomes" id="UP000682733">
    <property type="component" value="Unassembled WGS sequence"/>
</dbReference>
<comment type="caution">
    <text evidence="2">The sequence shown here is derived from an EMBL/GenBank/DDBJ whole genome shotgun (WGS) entry which is preliminary data.</text>
</comment>
<dbReference type="EMBL" id="CAJNOK010041172">
    <property type="protein sequence ID" value="CAF1556199.1"/>
    <property type="molecule type" value="Genomic_DNA"/>
</dbReference>
<evidence type="ECO:0000313" key="1">
    <source>
        <dbReference type="EMBL" id="CAF1556199.1"/>
    </source>
</evidence>
<dbReference type="EMBL" id="CAJOBA010063709">
    <property type="protein sequence ID" value="CAF4347082.1"/>
    <property type="molecule type" value="Genomic_DNA"/>
</dbReference>
<dbReference type="Proteomes" id="UP000677228">
    <property type="component" value="Unassembled WGS sequence"/>
</dbReference>
<gene>
    <name evidence="1" type="ORF">OVA965_LOCUS39563</name>
    <name evidence="2" type="ORF">TMI583_LOCUS40881</name>
</gene>
<evidence type="ECO:0000313" key="2">
    <source>
        <dbReference type="EMBL" id="CAF4347082.1"/>
    </source>
</evidence>
<name>A0A8S2UIN3_9BILA</name>
<protein>
    <submittedName>
        <fullName evidence="2">Uncharacterized protein</fullName>
    </submittedName>
</protein>
<reference evidence="2" key="1">
    <citation type="submission" date="2021-02" db="EMBL/GenBank/DDBJ databases">
        <authorList>
            <person name="Nowell W R."/>
        </authorList>
    </citation>
    <scope>NUCLEOTIDE SEQUENCE</scope>
</reference>
<dbReference type="AlphaFoldDB" id="A0A8S2UIN3"/>
<evidence type="ECO:0000313" key="3">
    <source>
        <dbReference type="Proteomes" id="UP000682733"/>
    </source>
</evidence>
<proteinExistence type="predicted"/>
<sequence>MGTLSLSTSKFWDELKKEGKATEWNKTVITAVFKNEGKLDSIQAYDDQTVSAGAMQKTIRKETGEGQLADQVYEFKRDYPELYKRDFEDRGWRVS</sequence>